<accession>A0A8S5M5B5</accession>
<organism evidence="1">
    <name type="scientific">Podoviridae sp. ctaNW81</name>
    <dbReference type="NCBI Taxonomy" id="2826562"/>
    <lineage>
        <taxon>Viruses</taxon>
        <taxon>Duplodnaviria</taxon>
        <taxon>Heunggongvirae</taxon>
        <taxon>Uroviricota</taxon>
        <taxon>Caudoviricetes</taxon>
    </lineage>
</organism>
<dbReference type="EMBL" id="BK014826">
    <property type="protein sequence ID" value="DAD77493.1"/>
    <property type="molecule type" value="Genomic_DNA"/>
</dbReference>
<name>A0A8S5M5B5_9CAUD</name>
<evidence type="ECO:0000313" key="1">
    <source>
        <dbReference type="EMBL" id="DAD77493.1"/>
    </source>
</evidence>
<reference evidence="1" key="1">
    <citation type="journal article" date="2021" name="Proc. Natl. Acad. Sci. U.S.A.">
        <title>A Catalog of Tens of Thousands of Viruses from Human Metagenomes Reveals Hidden Associations with Chronic Diseases.</title>
        <authorList>
            <person name="Tisza M.J."/>
            <person name="Buck C.B."/>
        </authorList>
    </citation>
    <scope>NUCLEOTIDE SEQUENCE</scope>
    <source>
        <strain evidence="1">CtaNW81</strain>
    </source>
</reference>
<sequence length="67" mass="8013">MSILRLLLSTPRRSPKIYTLERPVHNVRAFSYIRIDIIINHYKISILIYNISMKIYSSIIYIMDILD</sequence>
<protein>
    <submittedName>
        <fullName evidence="1">Uncharacterized protein</fullName>
    </submittedName>
</protein>
<proteinExistence type="predicted"/>